<organism evidence="2 3">
    <name type="scientific">Pseudoalteromonas phenolica</name>
    <dbReference type="NCBI Taxonomy" id="161398"/>
    <lineage>
        <taxon>Bacteria</taxon>
        <taxon>Pseudomonadati</taxon>
        <taxon>Pseudomonadota</taxon>
        <taxon>Gammaproteobacteria</taxon>
        <taxon>Alteromonadales</taxon>
        <taxon>Pseudoalteromonadaceae</taxon>
        <taxon>Pseudoalteromonas</taxon>
    </lineage>
</organism>
<evidence type="ECO:0000313" key="2">
    <source>
        <dbReference type="EMBL" id="RZQ52529.1"/>
    </source>
</evidence>
<dbReference type="Proteomes" id="UP000291338">
    <property type="component" value="Unassembled WGS sequence"/>
</dbReference>
<gene>
    <name evidence="2" type="ORF">C1E23_13770</name>
</gene>
<dbReference type="EMBL" id="PPSX01000051">
    <property type="protein sequence ID" value="RZQ52529.1"/>
    <property type="molecule type" value="Genomic_DNA"/>
</dbReference>
<reference evidence="2 3" key="1">
    <citation type="submission" date="2018-01" db="EMBL/GenBank/DDBJ databases">
        <title>Co-occurrence of chitin degradation, pigmentation and bioactivity in marine Pseudoalteromonas.</title>
        <authorList>
            <person name="Paulsen S."/>
            <person name="Gram L."/>
            <person name="Machado H."/>
        </authorList>
    </citation>
    <scope>NUCLEOTIDE SEQUENCE [LARGE SCALE GENOMIC DNA]</scope>
    <source>
        <strain evidence="2 3">S3898</strain>
    </source>
</reference>
<name>A0A4Q7ILY2_9GAMM</name>
<accession>A0A4Q7ILY2</accession>
<proteinExistence type="predicted"/>
<dbReference type="RefSeq" id="WP_130256130.1">
    <property type="nucleotide sequence ID" value="NZ_PPSX01000051.1"/>
</dbReference>
<protein>
    <submittedName>
        <fullName evidence="2">Uncharacterized protein</fullName>
    </submittedName>
</protein>
<dbReference type="AlphaFoldDB" id="A0A4Q7ILY2"/>
<comment type="caution">
    <text evidence="2">The sequence shown here is derived from an EMBL/GenBank/DDBJ whole genome shotgun (WGS) entry which is preliminary data.</text>
</comment>
<feature type="coiled-coil region" evidence="1">
    <location>
        <begin position="88"/>
        <end position="154"/>
    </location>
</feature>
<evidence type="ECO:0000256" key="1">
    <source>
        <dbReference type="SAM" id="Coils"/>
    </source>
</evidence>
<evidence type="ECO:0000313" key="3">
    <source>
        <dbReference type="Proteomes" id="UP000291338"/>
    </source>
</evidence>
<sequence length="167" mass="19649">MEVKQTHACEPEKIHDFKNHCIPIIEIDIEKWSIEKKYETKSPSPEQLEDYFYFWKNVFSKNIFGKILSDPVTPQYYEKKEIEFKSRIESLQSQKKQLADGYQGVKKQVLAIETKNTRLTSNIDSLNEKHFKEVKELNALINDKNSAISILESRGLFDFIKQAFKVN</sequence>
<keyword evidence="1" id="KW-0175">Coiled coil</keyword>